<feature type="domain" description="Activator of Hsp90 ATPase homologue 1/2-like C-terminal" evidence="2">
    <location>
        <begin position="18"/>
        <end position="153"/>
    </location>
</feature>
<evidence type="ECO:0000259" key="2">
    <source>
        <dbReference type="Pfam" id="PF08327"/>
    </source>
</evidence>
<gene>
    <name evidence="3" type="ORF">G3T36_04545</name>
</gene>
<evidence type="ECO:0000313" key="4">
    <source>
        <dbReference type="Proteomes" id="UP000474967"/>
    </source>
</evidence>
<name>A0A6L9XVS9_9MICO</name>
<dbReference type="EMBL" id="JAAGWY010000001">
    <property type="protein sequence ID" value="NEN05134.1"/>
    <property type="molecule type" value="Genomic_DNA"/>
</dbReference>
<dbReference type="Gene3D" id="3.30.530.20">
    <property type="match status" value="1"/>
</dbReference>
<dbReference type="InterPro" id="IPR023393">
    <property type="entry name" value="START-like_dom_sf"/>
</dbReference>
<dbReference type="AlphaFoldDB" id="A0A6L9XVS9"/>
<evidence type="ECO:0000256" key="1">
    <source>
        <dbReference type="ARBA" id="ARBA00006817"/>
    </source>
</evidence>
<comment type="caution">
    <text evidence="3">The sequence shown here is derived from an EMBL/GenBank/DDBJ whole genome shotgun (WGS) entry which is preliminary data.</text>
</comment>
<dbReference type="InterPro" id="IPR013538">
    <property type="entry name" value="ASHA1/2-like_C"/>
</dbReference>
<dbReference type="CDD" id="cd08900">
    <property type="entry name" value="SRPBCC_CalC_Aha1-like_7"/>
    <property type="match status" value="1"/>
</dbReference>
<keyword evidence="4" id="KW-1185">Reference proteome</keyword>
<reference evidence="3 4" key="1">
    <citation type="journal article" date="2014" name="J. Microbiol.">
        <title>Diaminobutyricibacter tongyongensis gen. nov., sp. nov. and Homoserinibacter gongjuensis gen. nov., sp. nov. belong to the family Microbacteriaceae.</title>
        <authorList>
            <person name="Kim S.J."/>
            <person name="Ahn J.H."/>
            <person name="Weon H.Y."/>
            <person name="Hamada M."/>
            <person name="Suzuki K."/>
            <person name="Kwon S.W."/>
        </authorList>
    </citation>
    <scope>NUCLEOTIDE SEQUENCE [LARGE SCALE GENOMIC DNA]</scope>
    <source>
        <strain evidence="3 4">NBRC 108724</strain>
    </source>
</reference>
<comment type="similarity">
    <text evidence="1">Belongs to the AHA1 family.</text>
</comment>
<sequence length="154" mass="17483">MTERKLTHSTFTLEREYKASPARVFQAFADPVVKATWFDAPSEEWRHLGSSLDFREGGREHSEGQFGEGGPVSRFDAYYHEVVDDLRLVYDYEMRVNGQRLSVSLASIELTPTAAGTRLTLTEQGVYFDDLDNTEQRKEGTIELLESLAKAVED</sequence>
<dbReference type="SUPFAM" id="SSF55961">
    <property type="entry name" value="Bet v1-like"/>
    <property type="match status" value="1"/>
</dbReference>
<organism evidence="3 4">
    <name type="scientific">Leifsonia tongyongensis</name>
    <dbReference type="NCBI Taxonomy" id="1268043"/>
    <lineage>
        <taxon>Bacteria</taxon>
        <taxon>Bacillati</taxon>
        <taxon>Actinomycetota</taxon>
        <taxon>Actinomycetes</taxon>
        <taxon>Micrococcales</taxon>
        <taxon>Microbacteriaceae</taxon>
        <taxon>Leifsonia</taxon>
    </lineage>
</organism>
<proteinExistence type="inferred from homology"/>
<dbReference type="Proteomes" id="UP000474967">
    <property type="component" value="Unassembled WGS sequence"/>
</dbReference>
<protein>
    <submittedName>
        <fullName evidence="3">Polyketide cyclase</fullName>
    </submittedName>
</protein>
<dbReference type="RefSeq" id="WP_163288270.1">
    <property type="nucleotide sequence ID" value="NZ_JAAGWY010000001.1"/>
</dbReference>
<evidence type="ECO:0000313" key="3">
    <source>
        <dbReference type="EMBL" id="NEN05134.1"/>
    </source>
</evidence>
<dbReference type="Pfam" id="PF08327">
    <property type="entry name" value="AHSA1"/>
    <property type="match status" value="1"/>
</dbReference>
<accession>A0A6L9XVS9</accession>